<dbReference type="InterPro" id="IPR029071">
    <property type="entry name" value="Ubiquitin-like_domsf"/>
</dbReference>
<feature type="region of interest" description="Disordered" evidence="1">
    <location>
        <begin position="1"/>
        <end position="37"/>
    </location>
</feature>
<dbReference type="InterPro" id="IPR001849">
    <property type="entry name" value="PH_domain"/>
</dbReference>
<dbReference type="STRING" id="318479.A0A0N4UIZ3"/>
<feature type="compositionally biased region" description="Low complexity" evidence="1">
    <location>
        <begin position="1"/>
        <end position="30"/>
    </location>
</feature>
<dbReference type="Pfam" id="PF21989">
    <property type="entry name" value="RA_2"/>
    <property type="match status" value="1"/>
</dbReference>
<feature type="domain" description="Ras-associating" evidence="3">
    <location>
        <begin position="57"/>
        <end position="145"/>
    </location>
</feature>
<dbReference type="EMBL" id="UYYG01000035">
    <property type="protein sequence ID" value="VDN51891.1"/>
    <property type="molecule type" value="Genomic_DNA"/>
</dbReference>
<proteinExistence type="predicted"/>
<feature type="compositionally biased region" description="Polar residues" evidence="1">
    <location>
        <begin position="460"/>
        <end position="470"/>
    </location>
</feature>
<dbReference type="SUPFAM" id="SSF50729">
    <property type="entry name" value="PH domain-like"/>
    <property type="match status" value="1"/>
</dbReference>
<evidence type="ECO:0000259" key="2">
    <source>
        <dbReference type="PROSITE" id="PS50003"/>
    </source>
</evidence>
<dbReference type="InterPro" id="IPR039665">
    <property type="entry name" value="PH_APBB1IP"/>
</dbReference>
<dbReference type="SMART" id="SM00314">
    <property type="entry name" value="RA"/>
    <property type="match status" value="1"/>
</dbReference>
<name>A0A0N4UIZ3_DRAME</name>
<dbReference type="Gene3D" id="2.30.29.30">
    <property type="entry name" value="Pleckstrin-homology domain (PH domain)/Phosphotyrosine-binding domain (PTB)"/>
    <property type="match status" value="1"/>
</dbReference>
<dbReference type="WBParaSite" id="DME_0000759701-mRNA-1">
    <property type="protein sequence ID" value="DME_0000759701-mRNA-1"/>
    <property type="gene ID" value="DME_0000759701"/>
</dbReference>
<dbReference type="Gene3D" id="3.10.20.90">
    <property type="entry name" value="Phosphatidylinositol 3-kinase Catalytic Subunit, Chain A, domain 1"/>
    <property type="match status" value="1"/>
</dbReference>
<keyword evidence="6" id="KW-1185">Reference proteome</keyword>
<evidence type="ECO:0000313" key="6">
    <source>
        <dbReference type="Proteomes" id="UP000274756"/>
    </source>
</evidence>
<gene>
    <name evidence="4" type="ORF">DME_LOCUS1864</name>
</gene>
<dbReference type="Pfam" id="PF00169">
    <property type="entry name" value="PH"/>
    <property type="match status" value="1"/>
</dbReference>
<reference evidence="4 6" key="2">
    <citation type="submission" date="2018-11" db="EMBL/GenBank/DDBJ databases">
        <authorList>
            <consortium name="Pathogen Informatics"/>
        </authorList>
    </citation>
    <scope>NUCLEOTIDE SEQUENCE [LARGE SCALE GENOMIC DNA]</scope>
</reference>
<dbReference type="OrthoDB" id="6235964at2759"/>
<evidence type="ECO:0000259" key="3">
    <source>
        <dbReference type="PROSITE" id="PS50200"/>
    </source>
</evidence>
<evidence type="ECO:0000313" key="7">
    <source>
        <dbReference type="WBParaSite" id="DME_0000759701-mRNA-1"/>
    </source>
</evidence>
<accession>A0A0N4UIZ3</accession>
<dbReference type="GO" id="GO:0007165">
    <property type="term" value="P:signal transduction"/>
    <property type="evidence" value="ECO:0007669"/>
    <property type="project" value="InterPro"/>
</dbReference>
<dbReference type="Proteomes" id="UP000274756">
    <property type="component" value="Unassembled WGS sequence"/>
</dbReference>
<feature type="compositionally biased region" description="Polar residues" evidence="1">
    <location>
        <begin position="424"/>
        <end position="437"/>
    </location>
</feature>
<feature type="region of interest" description="Disordered" evidence="1">
    <location>
        <begin position="421"/>
        <end position="487"/>
    </location>
</feature>
<evidence type="ECO:0000313" key="4">
    <source>
        <dbReference type="EMBL" id="VDN51891.1"/>
    </source>
</evidence>
<dbReference type="InterPro" id="IPR039664">
    <property type="entry name" value="GRB/APBB1IP"/>
</dbReference>
<dbReference type="SMART" id="SM00233">
    <property type="entry name" value="PH"/>
    <property type="match status" value="1"/>
</dbReference>
<dbReference type="AlphaFoldDB" id="A0A0N4UIZ3"/>
<dbReference type="CDD" id="cd01259">
    <property type="entry name" value="PH_APBB1IP"/>
    <property type="match status" value="1"/>
</dbReference>
<dbReference type="InterPro" id="IPR000159">
    <property type="entry name" value="RA_dom"/>
</dbReference>
<feature type="domain" description="PH" evidence="2">
    <location>
        <begin position="190"/>
        <end position="300"/>
    </location>
</feature>
<protein>
    <submittedName>
        <fullName evidence="7">Ras-associating domain-containing protein</fullName>
    </submittedName>
</protein>
<dbReference type="PANTHER" id="PTHR11243:SF23">
    <property type="entry name" value="LD06925P"/>
    <property type="match status" value="1"/>
</dbReference>
<dbReference type="PANTHER" id="PTHR11243">
    <property type="entry name" value="GROWTH FACTOR RECEPTOR-BOUND PROTEIN"/>
    <property type="match status" value="1"/>
</dbReference>
<dbReference type="PROSITE" id="PS50200">
    <property type="entry name" value="RA"/>
    <property type="match status" value="1"/>
</dbReference>
<dbReference type="InterPro" id="IPR011993">
    <property type="entry name" value="PH-like_dom_sf"/>
</dbReference>
<dbReference type="Proteomes" id="UP000038040">
    <property type="component" value="Unplaced"/>
</dbReference>
<evidence type="ECO:0000256" key="1">
    <source>
        <dbReference type="SAM" id="MobiDB-lite"/>
    </source>
</evidence>
<evidence type="ECO:0000313" key="5">
    <source>
        <dbReference type="Proteomes" id="UP000038040"/>
    </source>
</evidence>
<dbReference type="SUPFAM" id="SSF54236">
    <property type="entry name" value="Ubiquitin-like"/>
    <property type="match status" value="1"/>
</dbReference>
<organism evidence="5 7">
    <name type="scientific">Dracunculus medinensis</name>
    <name type="common">Guinea worm</name>
    <dbReference type="NCBI Taxonomy" id="318479"/>
    <lineage>
        <taxon>Eukaryota</taxon>
        <taxon>Metazoa</taxon>
        <taxon>Ecdysozoa</taxon>
        <taxon>Nematoda</taxon>
        <taxon>Chromadorea</taxon>
        <taxon>Rhabditida</taxon>
        <taxon>Spirurina</taxon>
        <taxon>Dracunculoidea</taxon>
        <taxon>Dracunculidae</taxon>
        <taxon>Dracunculus</taxon>
    </lineage>
</organism>
<sequence>ASPSQQKQQQQQQQQQFCTLSTSSSSTEATRQSRTESEIKAAKIREALEKMREADIKKLYVKFFLDDGASTISLLVDERWTVAEILRHIASKQKIPLTEQHAIVEEYPELYITRIYEDHEYLVENIMMWVLNSPNKLYFTRRPDKYVFIERPAEFLVSERNIDVLSQGPPSPDTKRQIVKDFFENDHVEPPEMEGWLMLKSDGRKSWKKYFFILRSSGLYYSSKGKSRNSKDLQCLMNMQTNQVYVCSEWKRKYKAPTNFGFAIKHPKIQVKASKYIKYVCANDAITFHKWMAALRIAKNGRQLYDNYLAAKKFMECITTQPVKVDIPQINASATMNYDRFSTISAQRNGHQDPPSFLNLNREIIPERVNKISPCANSTSDACCSNHSSIVFDQCDELLTGTIKRAPCDFLSQCRRQSSHYDRYSSSGGTGSPTVQSIGDAADSDSDEEQFPPPPPMATTPETNLVQSTQKIKKVPPPPPPKRADTTRLHTANIDALHNELEIAMARSKGFCDVF</sequence>
<dbReference type="PROSITE" id="PS50003">
    <property type="entry name" value="PH_DOMAIN"/>
    <property type="match status" value="1"/>
</dbReference>
<reference evidence="7" key="1">
    <citation type="submission" date="2017-02" db="UniProtKB">
        <authorList>
            <consortium name="WormBaseParasite"/>
        </authorList>
    </citation>
    <scope>IDENTIFICATION</scope>
</reference>